<name>A0A8C3IM21_CHRPI</name>
<evidence type="ECO:0000256" key="5">
    <source>
        <dbReference type="RuleBase" id="RU369066"/>
    </source>
</evidence>
<organism evidence="7 8">
    <name type="scientific">Chrysemys picta bellii</name>
    <name type="common">Western painted turtle</name>
    <name type="synonym">Emys bellii</name>
    <dbReference type="NCBI Taxonomy" id="8478"/>
    <lineage>
        <taxon>Eukaryota</taxon>
        <taxon>Metazoa</taxon>
        <taxon>Chordata</taxon>
        <taxon>Craniata</taxon>
        <taxon>Vertebrata</taxon>
        <taxon>Euteleostomi</taxon>
        <taxon>Archelosauria</taxon>
        <taxon>Testudinata</taxon>
        <taxon>Testudines</taxon>
        <taxon>Cryptodira</taxon>
        <taxon>Durocryptodira</taxon>
        <taxon>Testudinoidea</taxon>
        <taxon>Emydidae</taxon>
        <taxon>Chrysemys</taxon>
    </lineage>
</organism>
<evidence type="ECO:0000256" key="1">
    <source>
        <dbReference type="ARBA" id="ARBA00004177"/>
    </source>
</evidence>
<feature type="compositionally biased region" description="Basic and acidic residues" evidence="6">
    <location>
        <begin position="207"/>
        <end position="218"/>
    </location>
</feature>
<feature type="region of interest" description="Disordered" evidence="6">
    <location>
        <begin position="1"/>
        <end position="28"/>
    </location>
</feature>
<dbReference type="InterPro" id="IPR009764">
    <property type="entry name" value="OCIA_dom"/>
</dbReference>
<feature type="region of interest" description="Disordered" evidence="6">
    <location>
        <begin position="155"/>
        <end position="218"/>
    </location>
</feature>
<comment type="similarity">
    <text evidence="3 5">Belongs to the OCIAD1 family.</text>
</comment>
<dbReference type="Pfam" id="PF07051">
    <property type="entry name" value="OCIA"/>
    <property type="match status" value="1"/>
</dbReference>
<reference evidence="7" key="2">
    <citation type="submission" date="2025-08" db="UniProtKB">
        <authorList>
            <consortium name="Ensembl"/>
        </authorList>
    </citation>
    <scope>IDENTIFICATION</scope>
</reference>
<evidence type="ECO:0000256" key="6">
    <source>
        <dbReference type="SAM" id="MobiDB-lite"/>
    </source>
</evidence>
<feature type="compositionally biased region" description="Low complexity" evidence="6">
    <location>
        <begin position="155"/>
        <end position="164"/>
    </location>
</feature>
<dbReference type="Proteomes" id="UP000694380">
    <property type="component" value="Chromosome 4"/>
</dbReference>
<evidence type="ECO:0000313" key="7">
    <source>
        <dbReference type="Ensembl" id="ENSCPBP00000035929.1"/>
    </source>
</evidence>
<protein>
    <recommendedName>
        <fullName evidence="4 5">OCIA domain-containing protein 1</fullName>
    </recommendedName>
</protein>
<dbReference type="RefSeq" id="XP_005299130.1">
    <property type="nucleotide sequence ID" value="XM_005299073.4"/>
</dbReference>
<evidence type="ECO:0000256" key="4">
    <source>
        <dbReference type="ARBA" id="ARBA00040877"/>
    </source>
</evidence>
<dbReference type="GeneID" id="101951528"/>
<sequence length="262" mass="29204">MDPPGRVVRRPQGGEDGGPGQNPIGLGYVPTEDERRIFRECNEESFWYRSVPFSAVSMILTPGLIKKGVLTTHSRFGSLPKVAFAGICGYIAGKISYMSACQRKFERLENSPIGENLRRRHRDLPDKYAAQKSNFAGSPSRLFFGYSQTAEAPLSSSSSHEYSSADQPAEQSVSNYAPIPFSSSLNESSPTGITDHNAQEPVPLLEESPKRKSVSYEELRTRNRETYEVAITQKAETPVKSSQERPFKKEVKVNKYGDAWED</sequence>
<comment type="function">
    <text evidence="5">Maintains stem cell potency. Increases STAT3 phosphorylation and controls ERK phosphorylation. May act as a scaffold, increasing STAT3 recruitment onto endosomes.</text>
</comment>
<dbReference type="PANTHER" id="PTHR13336:SF4">
    <property type="entry name" value="OCIA DOMAIN-CONTAINING PROTEIN 1"/>
    <property type="match status" value="1"/>
</dbReference>
<feature type="compositionally biased region" description="Polar residues" evidence="6">
    <location>
        <begin position="165"/>
        <end position="196"/>
    </location>
</feature>
<keyword evidence="8" id="KW-1185">Reference proteome</keyword>
<accession>A0A8C3IM21</accession>
<dbReference type="KEGG" id="cpic:101951528"/>
<dbReference type="OMA" id="TYEVMLP"/>
<reference evidence="7" key="3">
    <citation type="submission" date="2025-09" db="UniProtKB">
        <authorList>
            <consortium name="Ensembl"/>
        </authorList>
    </citation>
    <scope>IDENTIFICATION</scope>
</reference>
<comment type="domain">
    <text evidence="5">The OCIA domain is necessary and sufficient for endosomal localization.</text>
</comment>
<dbReference type="GeneTree" id="ENSGT00530000063690"/>
<keyword evidence="2 5" id="KW-0967">Endosome</keyword>
<dbReference type="OrthoDB" id="6513616at2759"/>
<reference evidence="7" key="1">
    <citation type="journal article" date="2015" name="Genome Biol. Evol.">
        <title>Physical Mapping and Refinement of the Painted Turtle Genome (Chrysemys picta) Inform Amniote Genome Evolution and Challenge Turtle-Bird Chromosomal Conservation.</title>
        <authorList>
            <person name="Badenhorst D."/>
            <person name="Hillier L.W."/>
            <person name="Literman R."/>
            <person name="Montiel E.E."/>
            <person name="Radhakrishnan S."/>
            <person name="Shen Y."/>
            <person name="Minx P."/>
            <person name="Janes D.E."/>
            <person name="Warren W.C."/>
            <person name="Edwards S.V."/>
            <person name="Valenzuela N."/>
        </authorList>
    </citation>
    <scope>NUCLEOTIDE SEQUENCE [LARGE SCALE GENOMIC DNA]</scope>
</reference>
<comment type="subunit">
    <text evidence="5">Interacts with STAT3.</text>
</comment>
<evidence type="ECO:0000313" key="8">
    <source>
        <dbReference type="Proteomes" id="UP000694380"/>
    </source>
</evidence>
<comment type="subcellular location">
    <subcellularLocation>
        <location evidence="1 5">Endosome</location>
    </subcellularLocation>
</comment>
<dbReference type="InterPro" id="IPR040187">
    <property type="entry name" value="OCAD1/2"/>
</dbReference>
<dbReference type="GO" id="GO:0005768">
    <property type="term" value="C:endosome"/>
    <property type="evidence" value="ECO:0007669"/>
    <property type="project" value="UniProtKB-SubCell"/>
</dbReference>
<dbReference type="GO" id="GO:2000736">
    <property type="term" value="P:regulation of stem cell differentiation"/>
    <property type="evidence" value="ECO:0007669"/>
    <property type="project" value="UniProtKB-UniRule"/>
</dbReference>
<dbReference type="PANTHER" id="PTHR13336">
    <property type="entry name" value="OVARIAN CARCINOMA IMMUNOREACTIVE ANTIGEN"/>
    <property type="match status" value="1"/>
</dbReference>
<evidence type="ECO:0000256" key="2">
    <source>
        <dbReference type="ARBA" id="ARBA00022753"/>
    </source>
</evidence>
<dbReference type="AlphaFoldDB" id="A0A8C3IM21"/>
<dbReference type="CTD" id="54940"/>
<dbReference type="Ensembl" id="ENSCPBT00000042133.1">
    <property type="protein sequence ID" value="ENSCPBP00000035929.1"/>
    <property type="gene ID" value="ENSCPBG00000024981.1"/>
</dbReference>
<gene>
    <name evidence="7" type="primary">OCIAD1</name>
</gene>
<proteinExistence type="inferred from homology"/>
<evidence type="ECO:0000256" key="3">
    <source>
        <dbReference type="ARBA" id="ARBA00037952"/>
    </source>
</evidence>